<dbReference type="GO" id="GO:0006508">
    <property type="term" value="P:proteolysis"/>
    <property type="evidence" value="ECO:0007669"/>
    <property type="project" value="UniProtKB-KW"/>
</dbReference>
<dbReference type="EMBL" id="CP117522">
    <property type="protein sequence ID" value="WNE95509.1"/>
    <property type="molecule type" value="Genomic_DNA"/>
</dbReference>
<dbReference type="GO" id="GO:0008233">
    <property type="term" value="F:peptidase activity"/>
    <property type="evidence" value="ECO:0007669"/>
    <property type="project" value="UniProtKB-KW"/>
</dbReference>
<evidence type="ECO:0000313" key="2">
    <source>
        <dbReference type="Proteomes" id="UP001305606"/>
    </source>
</evidence>
<gene>
    <name evidence="1" type="ORF">PS467_09215</name>
</gene>
<dbReference type="SUPFAM" id="SSF50494">
    <property type="entry name" value="Trypsin-like serine proteases"/>
    <property type="match status" value="1"/>
</dbReference>
<keyword evidence="1" id="KW-0645">Protease</keyword>
<protein>
    <submittedName>
        <fullName evidence="1">Serine protease</fullName>
    </submittedName>
</protein>
<dbReference type="Proteomes" id="UP001305606">
    <property type="component" value="Chromosome"/>
</dbReference>
<dbReference type="Gene3D" id="2.40.10.10">
    <property type="entry name" value="Trypsin-like serine proteases"/>
    <property type="match status" value="2"/>
</dbReference>
<dbReference type="InterPro" id="IPR043504">
    <property type="entry name" value="Peptidase_S1_PA_chymotrypsin"/>
</dbReference>
<keyword evidence="2" id="KW-1185">Reference proteome</keyword>
<evidence type="ECO:0000313" key="1">
    <source>
        <dbReference type="EMBL" id="WNE95509.1"/>
    </source>
</evidence>
<name>A0ABY9USK7_9ACTN</name>
<sequence length="399" mass="42973">MLEQPGLDALARAATVTLQADDGRPLGSGFFVAPRTVLTAAHVLRTGTEVTDCLFAIRGDLFNGGTPVQARLKQSLLTEVDPEAEYAPIDQDLALVEVLDESVEHECVWLTDSASWYGRYVAGYSYHSRGNREPHRPWQARLEVNARDGWHGIIFASSPLIPAGSSGGPVVDTVTGGVVGMLKGRIGNSGGGLGVAIALLRRFGPAYQSLMTAHDRWHGTRPLSGSVRNWIDEQQYIASTILGGAVGGDQWMPHDRRTALHLLADLPQPSDPATVVSLARKAAAGWEWADVTPDLLCWRDGHGLLYEGAKPRDAATFLRYLRLVADHVGGGGGSAGQIMSWVDDRIQALDVRGRPRAQATTQSRHPCPCRKPHPCRSSSMPVLVEDAAEAIVSTYVEVG</sequence>
<accession>A0ABY9USK7</accession>
<proteinExistence type="predicted"/>
<dbReference type="InterPro" id="IPR009003">
    <property type="entry name" value="Peptidase_S1_PA"/>
</dbReference>
<keyword evidence="1" id="KW-0378">Hydrolase</keyword>
<dbReference type="Pfam" id="PF13365">
    <property type="entry name" value="Trypsin_2"/>
    <property type="match status" value="1"/>
</dbReference>
<organism evidence="1 2">
    <name type="scientific">Streptomyces luomodiensis</name>
    <dbReference type="NCBI Taxonomy" id="3026192"/>
    <lineage>
        <taxon>Bacteria</taxon>
        <taxon>Bacillati</taxon>
        <taxon>Actinomycetota</taxon>
        <taxon>Actinomycetes</taxon>
        <taxon>Kitasatosporales</taxon>
        <taxon>Streptomycetaceae</taxon>
        <taxon>Streptomyces</taxon>
    </lineage>
</organism>
<reference evidence="1 2" key="1">
    <citation type="submission" date="2023-02" db="EMBL/GenBank/DDBJ databases">
        <title>Streptomyces sp. SCA4-21 with antifungal activity against Fusarium oxysporum f. sp. cubense, Streptomyces sp. SCA2-17 with antifungal activity against Fusarium oxysporum f. sp. cubense.</title>
        <authorList>
            <person name="Qi D."/>
        </authorList>
    </citation>
    <scope>NUCLEOTIDE SEQUENCE [LARGE SCALE GENOMIC DNA]</scope>
    <source>
        <strain evidence="1 2">SCA4-21</strain>
    </source>
</reference>
<dbReference type="RefSeq" id="WP_311034848.1">
    <property type="nucleotide sequence ID" value="NZ_CP117522.1"/>
</dbReference>